<gene>
    <name evidence="1" type="ORF">GX50_08862</name>
</gene>
<dbReference type="STRING" id="73230.A0A2B7Z4W2"/>
<dbReference type="Proteomes" id="UP000226031">
    <property type="component" value="Unassembled WGS sequence"/>
</dbReference>
<organism evidence="1 2">
    <name type="scientific">[Emmonsia] crescens</name>
    <dbReference type="NCBI Taxonomy" id="73230"/>
    <lineage>
        <taxon>Eukaryota</taxon>
        <taxon>Fungi</taxon>
        <taxon>Dikarya</taxon>
        <taxon>Ascomycota</taxon>
        <taxon>Pezizomycotina</taxon>
        <taxon>Eurotiomycetes</taxon>
        <taxon>Eurotiomycetidae</taxon>
        <taxon>Onygenales</taxon>
        <taxon>Ajellomycetaceae</taxon>
        <taxon>Emergomyces</taxon>
    </lineage>
</organism>
<reference evidence="1 2" key="1">
    <citation type="submission" date="2017-10" db="EMBL/GenBank/DDBJ databases">
        <title>Comparative genomics in systemic dimorphic fungi from Ajellomycetaceae.</title>
        <authorList>
            <person name="Munoz J.F."/>
            <person name="Mcewen J.G."/>
            <person name="Clay O.K."/>
            <person name="Cuomo C.A."/>
        </authorList>
    </citation>
    <scope>NUCLEOTIDE SEQUENCE [LARGE SCALE GENOMIC DNA]</scope>
    <source>
        <strain evidence="1 2">UAMH4076</strain>
    </source>
</reference>
<dbReference type="VEuPathDB" id="FungiDB:EMCG_03906"/>
<evidence type="ECO:0000313" key="2">
    <source>
        <dbReference type="Proteomes" id="UP000226031"/>
    </source>
</evidence>
<evidence type="ECO:0000313" key="1">
    <source>
        <dbReference type="EMBL" id="PGH28401.1"/>
    </source>
</evidence>
<protein>
    <submittedName>
        <fullName evidence="1">Uncharacterized protein</fullName>
    </submittedName>
</protein>
<comment type="caution">
    <text evidence="1">The sequence shown here is derived from an EMBL/GenBank/DDBJ whole genome shotgun (WGS) entry which is preliminary data.</text>
</comment>
<dbReference type="EMBL" id="PDND01000489">
    <property type="protein sequence ID" value="PGH28401.1"/>
    <property type="molecule type" value="Genomic_DNA"/>
</dbReference>
<keyword evidence="2" id="KW-1185">Reference proteome</keyword>
<dbReference type="AlphaFoldDB" id="A0A2B7Z4W2"/>
<name>A0A2B7Z4W2_9EURO</name>
<sequence length="179" mass="20333">MSINNMEELLNVSTDMVLQWLQTMLELQQQQIADMHVNQQCQYEEIQQLTQQGTSVQMISTLTESEINPLNAARPLKECLGVPAYFDASDLTLYLSWRLDMLVKLSILEAGGQSWEDRMKISMLKKALTFKLLQVLNSGRRCYTPATHTPAPKNNADAMDWVDSNVYTQARVSAVRTGF</sequence>
<proteinExistence type="predicted"/>
<accession>A0A2B7Z4W2</accession>